<reference evidence="2" key="1">
    <citation type="submission" date="2021-02" db="EMBL/GenBank/DDBJ databases">
        <authorList>
            <person name="Nowell W R."/>
        </authorList>
    </citation>
    <scope>NUCLEOTIDE SEQUENCE</scope>
</reference>
<dbReference type="Proteomes" id="UP000681722">
    <property type="component" value="Unassembled WGS sequence"/>
</dbReference>
<comment type="caution">
    <text evidence="2">The sequence shown here is derived from an EMBL/GenBank/DDBJ whole genome shotgun (WGS) entry which is preliminary data.</text>
</comment>
<gene>
    <name evidence="2" type="ORF">GPM918_LOCUS38830</name>
    <name evidence="1" type="ORF">OVA965_LOCUS33116</name>
    <name evidence="4" type="ORF">SRO942_LOCUS39680</name>
    <name evidence="3" type="ORF">TMI583_LOCUS33995</name>
</gene>
<dbReference type="EMBL" id="CAJOBA010048192">
    <property type="protein sequence ID" value="CAF4209796.1"/>
    <property type="molecule type" value="Genomic_DNA"/>
</dbReference>
<keyword evidence="5" id="KW-1185">Reference proteome</keyword>
<evidence type="ECO:0000313" key="3">
    <source>
        <dbReference type="EMBL" id="CAF4209796.1"/>
    </source>
</evidence>
<organism evidence="2 5">
    <name type="scientific">Didymodactylos carnosus</name>
    <dbReference type="NCBI Taxonomy" id="1234261"/>
    <lineage>
        <taxon>Eukaryota</taxon>
        <taxon>Metazoa</taxon>
        <taxon>Spiralia</taxon>
        <taxon>Gnathifera</taxon>
        <taxon>Rotifera</taxon>
        <taxon>Eurotatoria</taxon>
        <taxon>Bdelloidea</taxon>
        <taxon>Philodinida</taxon>
        <taxon>Philodinidae</taxon>
        <taxon>Didymodactylos</taxon>
    </lineage>
</organism>
<dbReference type="Proteomes" id="UP000663829">
    <property type="component" value="Unassembled WGS sequence"/>
</dbReference>
<dbReference type="Proteomes" id="UP000682733">
    <property type="component" value="Unassembled WGS sequence"/>
</dbReference>
<dbReference type="EMBL" id="CAJOBC010091948">
    <property type="protein sequence ID" value="CAF4405202.1"/>
    <property type="molecule type" value="Genomic_DNA"/>
</dbReference>
<proteinExistence type="predicted"/>
<dbReference type="Proteomes" id="UP000677228">
    <property type="component" value="Unassembled WGS sequence"/>
</dbReference>
<name>A0A815WSM7_9BILA</name>
<dbReference type="EMBL" id="CAJNOK010026458">
    <property type="protein sequence ID" value="CAF1403327.1"/>
    <property type="molecule type" value="Genomic_DNA"/>
</dbReference>
<evidence type="ECO:0000313" key="1">
    <source>
        <dbReference type="EMBL" id="CAF1403327.1"/>
    </source>
</evidence>
<evidence type="ECO:0000313" key="5">
    <source>
        <dbReference type="Proteomes" id="UP000663829"/>
    </source>
</evidence>
<sequence length="108" mass="12267">MQAFNNNAVEISTNSLLCIYHGHTVSQQDGNAVAQYAIVPDDGSVFEIKANHSVWPVDQVQIRLVYTFHVNKQYCHPFVFTVQDIESSITYSKTDDGWVNIPLEYMGR</sequence>
<evidence type="ECO:0000313" key="4">
    <source>
        <dbReference type="EMBL" id="CAF4405202.1"/>
    </source>
</evidence>
<accession>A0A815WSM7</accession>
<dbReference type="EMBL" id="CAJNOQ010026299">
    <property type="protein sequence ID" value="CAF1544589.1"/>
    <property type="molecule type" value="Genomic_DNA"/>
</dbReference>
<protein>
    <submittedName>
        <fullName evidence="2">Uncharacterized protein</fullName>
    </submittedName>
</protein>
<evidence type="ECO:0000313" key="2">
    <source>
        <dbReference type="EMBL" id="CAF1544589.1"/>
    </source>
</evidence>
<dbReference type="AlphaFoldDB" id="A0A815WSM7"/>